<organism evidence="2">
    <name type="scientific">Planktothricoides raciborskii GIHE-MW2</name>
    <dbReference type="NCBI Taxonomy" id="2792601"/>
    <lineage>
        <taxon>Bacteria</taxon>
        <taxon>Bacillati</taxon>
        <taxon>Cyanobacteriota</taxon>
        <taxon>Cyanophyceae</taxon>
        <taxon>Oscillatoriophycideae</taxon>
        <taxon>Oscillatoriales</taxon>
        <taxon>Oscillatoriaceae</taxon>
        <taxon>Planktothricoides</taxon>
    </lineage>
</organism>
<dbReference type="InterPro" id="IPR008557">
    <property type="entry name" value="PhoX"/>
</dbReference>
<dbReference type="AlphaFoldDB" id="A0AAU8JAN0"/>
<protein>
    <submittedName>
        <fullName evidence="2">Alkaline phosphatase PhoX</fullName>
    </submittedName>
</protein>
<accession>A0AAU8JAN0</accession>
<gene>
    <name evidence="2" type="ORF">ABWT76_004487</name>
</gene>
<name>A0AAU8JAN0_9CYAN</name>
<dbReference type="PANTHER" id="PTHR35399:SF2">
    <property type="entry name" value="DUF839 DOMAIN-CONTAINING PROTEIN"/>
    <property type="match status" value="1"/>
</dbReference>
<reference evidence="2" key="1">
    <citation type="submission" date="2024-07" db="EMBL/GenBank/DDBJ databases">
        <authorList>
            <person name="Kim Y.J."/>
            <person name="Jeong J.Y."/>
        </authorList>
    </citation>
    <scope>NUCLEOTIDE SEQUENCE</scope>
    <source>
        <strain evidence="2">GIHE-MW2</strain>
    </source>
</reference>
<proteinExistence type="predicted"/>
<feature type="signal peptide" evidence="1">
    <location>
        <begin position="1"/>
        <end position="21"/>
    </location>
</feature>
<dbReference type="PROSITE" id="PS51257">
    <property type="entry name" value="PROKAR_LIPOPROTEIN"/>
    <property type="match status" value="1"/>
</dbReference>
<dbReference type="Pfam" id="PF05787">
    <property type="entry name" value="PhoX"/>
    <property type="match status" value="1"/>
</dbReference>
<evidence type="ECO:0000313" key="2">
    <source>
        <dbReference type="EMBL" id="XCM35784.1"/>
    </source>
</evidence>
<sequence>MKIKRRHFLMFLGMSIGAACTGRPNAPVSQDIISKTTGLSFQPIFGPMPLDVNQINVSEQAQAFSNYEVMDDLVLPEGFSYEVIAAWGDKLGASRVGYNNDYLSFIATSENEGYLTANFEYISGKTWMQTYEKFIGKSLPFAEVIKALKDKKGKIDAYSLPENNPLKEKIRQISLEALEDQGMGVMFLRRDSQGKWQRVPSPGERRISGIAGLKGHYLKATGPAVAIFNQQKKQGYDDNLGAKIVGTFANCAGGTSPWGTVFSAEENFQDQVPEPVYADGSSFAPGERPFVISGDIDGQGNVLGLAGNKYGWMVEVDPANPNDYGTKHTWLGRYRHEAVAFLAVAGKPLAVYSGCDRRGGHFYKFVSKGIVSQPKDKANSQLMNEGMLYAAVFEPGGKGRWLPLSPETPVNPVMPSTVAGGMVLLPKRPEGGIFEIKKDQEAIAFKQKYKTLGDLYNGNAQEKQGAILIDAHFAANAAGATCTARPEDSETGTDGTIYIAFTSGSPGGDGSPDLQIFSGPNGEPWEYGWIMSLKEDENNPSSLTFQWDMLAMGGEPADGGAGFSNPDNVMIDPANNVWMVTDISTDKHNNPKDKKRQGCFGNNSIWHIPTSGENAGNAYLFGIGPMDCEMTGIFFTPDQKTLFLSVQHPGEQNGIRQNSASETRDFVMKTTDGQEFTQKRIVPIGSNWPGKEENDPPRPAIVAIRRLNSQAIT</sequence>
<dbReference type="PANTHER" id="PTHR35399">
    <property type="entry name" value="SLR8030 PROTEIN"/>
    <property type="match status" value="1"/>
</dbReference>
<feature type="chain" id="PRO_5043874077" evidence="1">
    <location>
        <begin position="22"/>
        <end position="713"/>
    </location>
</feature>
<evidence type="ECO:0000256" key="1">
    <source>
        <dbReference type="SAM" id="SignalP"/>
    </source>
</evidence>
<dbReference type="EMBL" id="CP159837">
    <property type="protein sequence ID" value="XCM35784.1"/>
    <property type="molecule type" value="Genomic_DNA"/>
</dbReference>
<keyword evidence="1" id="KW-0732">Signal</keyword>
<dbReference type="RefSeq" id="WP_054468156.1">
    <property type="nucleotide sequence ID" value="NZ_CP159837.1"/>
</dbReference>